<dbReference type="EMBL" id="CAJVPI010001318">
    <property type="protein sequence ID" value="CAG8606711.1"/>
    <property type="molecule type" value="Genomic_DNA"/>
</dbReference>
<evidence type="ECO:0000313" key="2">
    <source>
        <dbReference type="Proteomes" id="UP000789739"/>
    </source>
</evidence>
<dbReference type="AlphaFoldDB" id="A0A9N9CKN4"/>
<sequence length="55" mass="6327">MEVLSITISKNHEVELVGVEDLKDKLAGDRPMNYEDVKNVVKLANRYPGFYTEEE</sequence>
<name>A0A9N9CKN4_9GLOM</name>
<protein>
    <submittedName>
        <fullName evidence="1">9154_t:CDS:1</fullName>
    </submittedName>
</protein>
<evidence type="ECO:0000313" key="1">
    <source>
        <dbReference type="EMBL" id="CAG8606711.1"/>
    </source>
</evidence>
<keyword evidence="2" id="KW-1185">Reference proteome</keyword>
<proteinExistence type="predicted"/>
<dbReference type="Proteomes" id="UP000789739">
    <property type="component" value="Unassembled WGS sequence"/>
</dbReference>
<accession>A0A9N9CKN4</accession>
<organism evidence="1 2">
    <name type="scientific">Paraglomus brasilianum</name>
    <dbReference type="NCBI Taxonomy" id="144538"/>
    <lineage>
        <taxon>Eukaryota</taxon>
        <taxon>Fungi</taxon>
        <taxon>Fungi incertae sedis</taxon>
        <taxon>Mucoromycota</taxon>
        <taxon>Glomeromycotina</taxon>
        <taxon>Glomeromycetes</taxon>
        <taxon>Paraglomerales</taxon>
        <taxon>Paraglomeraceae</taxon>
        <taxon>Paraglomus</taxon>
    </lineage>
</organism>
<comment type="caution">
    <text evidence="1">The sequence shown here is derived from an EMBL/GenBank/DDBJ whole genome shotgun (WGS) entry which is preliminary data.</text>
</comment>
<gene>
    <name evidence="1" type="ORF">PBRASI_LOCUS7942</name>
</gene>
<reference evidence="1" key="1">
    <citation type="submission" date="2021-06" db="EMBL/GenBank/DDBJ databases">
        <authorList>
            <person name="Kallberg Y."/>
            <person name="Tangrot J."/>
            <person name="Rosling A."/>
        </authorList>
    </citation>
    <scope>NUCLEOTIDE SEQUENCE</scope>
    <source>
        <strain evidence="1">BR232B</strain>
    </source>
</reference>